<feature type="domain" description="Elongation factor G-binding protein C-terminal treble-clef zinc-finger" evidence="1">
    <location>
        <begin position="2"/>
        <end position="111"/>
    </location>
</feature>
<accession>A0A8J3NKZ4</accession>
<dbReference type="EMBL" id="BONF01000042">
    <property type="protein sequence ID" value="GIF84970.1"/>
    <property type="molecule type" value="Genomic_DNA"/>
</dbReference>
<evidence type="ECO:0000259" key="1">
    <source>
        <dbReference type="Pfam" id="PF16571"/>
    </source>
</evidence>
<proteinExistence type="predicted"/>
<evidence type="ECO:0000313" key="3">
    <source>
        <dbReference type="Proteomes" id="UP000601223"/>
    </source>
</evidence>
<name>A0A8J3NKZ4_9ACTN</name>
<keyword evidence="3" id="KW-1185">Reference proteome</keyword>
<sequence>MSNCSRGDASAMTLPKDFAERDWPSLTFLGWRDPKLDQRGYVLRWRDGKPVGLLLRAAGSSMSRGRAAMCLLCQAVRTADEVTLFTARRAGDAGRRGDTVGTYMCAALNCLPGDDLATRLDAFLDEVLHP</sequence>
<evidence type="ECO:0000313" key="2">
    <source>
        <dbReference type="EMBL" id="GIF84970.1"/>
    </source>
</evidence>
<dbReference type="AlphaFoldDB" id="A0A8J3NKZ4"/>
<comment type="caution">
    <text evidence="2">The sequence shown here is derived from an EMBL/GenBank/DDBJ whole genome shotgun (WGS) entry which is preliminary data.</text>
</comment>
<organism evidence="2 3">
    <name type="scientific">Catellatospora bangladeshensis</name>
    <dbReference type="NCBI Taxonomy" id="310355"/>
    <lineage>
        <taxon>Bacteria</taxon>
        <taxon>Bacillati</taxon>
        <taxon>Actinomycetota</taxon>
        <taxon>Actinomycetes</taxon>
        <taxon>Micromonosporales</taxon>
        <taxon>Micromonosporaceae</taxon>
        <taxon>Catellatospora</taxon>
    </lineage>
</organism>
<dbReference type="Proteomes" id="UP000601223">
    <property type="component" value="Unassembled WGS sequence"/>
</dbReference>
<reference evidence="2 3" key="1">
    <citation type="submission" date="2021-01" db="EMBL/GenBank/DDBJ databases">
        <title>Whole genome shotgun sequence of Catellatospora bangladeshensis NBRC 107357.</title>
        <authorList>
            <person name="Komaki H."/>
            <person name="Tamura T."/>
        </authorList>
    </citation>
    <scope>NUCLEOTIDE SEQUENCE [LARGE SCALE GENOMIC DNA]</scope>
    <source>
        <strain evidence="2 3">NBRC 107357</strain>
    </source>
</reference>
<dbReference type="Pfam" id="PF16571">
    <property type="entry name" value="FBP_C"/>
    <property type="match status" value="1"/>
</dbReference>
<dbReference type="InterPro" id="IPR032330">
    <property type="entry name" value="EF-G-binding_C"/>
</dbReference>
<protein>
    <recommendedName>
        <fullName evidence="1">Elongation factor G-binding protein C-terminal treble-clef zinc-finger domain-containing protein</fullName>
    </recommendedName>
</protein>
<gene>
    <name evidence="2" type="ORF">Cba03nite_63190</name>
</gene>